<dbReference type="Gene3D" id="1.10.443.10">
    <property type="entry name" value="Intergrase catalytic core"/>
    <property type="match status" value="1"/>
</dbReference>
<dbReference type="PROSITE" id="PS51898">
    <property type="entry name" value="TYR_RECOMBINASE"/>
    <property type="match status" value="1"/>
</dbReference>
<name>A0A4R0K336_9ACTN</name>
<dbReference type="GO" id="GO:0006310">
    <property type="term" value="P:DNA recombination"/>
    <property type="evidence" value="ECO:0007669"/>
    <property type="project" value="UniProtKB-KW"/>
</dbReference>
<dbReference type="GO" id="GO:0003677">
    <property type="term" value="F:DNA binding"/>
    <property type="evidence" value="ECO:0007669"/>
    <property type="project" value="UniProtKB-KW"/>
</dbReference>
<keyword evidence="6" id="KW-1185">Reference proteome</keyword>
<feature type="region of interest" description="Disordered" evidence="3">
    <location>
        <begin position="1"/>
        <end position="28"/>
    </location>
</feature>
<dbReference type="InterPro" id="IPR002104">
    <property type="entry name" value="Integrase_catalytic"/>
</dbReference>
<feature type="compositionally biased region" description="Basic and acidic residues" evidence="3">
    <location>
        <begin position="1"/>
        <end position="17"/>
    </location>
</feature>
<gene>
    <name evidence="5" type="ORF">E0H73_40135</name>
</gene>
<dbReference type="InterPro" id="IPR013762">
    <property type="entry name" value="Integrase-like_cat_sf"/>
</dbReference>
<dbReference type="AlphaFoldDB" id="A0A4R0K336"/>
<evidence type="ECO:0000259" key="4">
    <source>
        <dbReference type="PROSITE" id="PS51898"/>
    </source>
</evidence>
<dbReference type="Proteomes" id="UP000291144">
    <property type="component" value="Unassembled WGS sequence"/>
</dbReference>
<dbReference type="SUPFAM" id="SSF56349">
    <property type="entry name" value="DNA breaking-rejoining enzymes"/>
    <property type="match status" value="1"/>
</dbReference>
<evidence type="ECO:0000313" key="5">
    <source>
        <dbReference type="EMBL" id="TCC52148.1"/>
    </source>
</evidence>
<keyword evidence="1" id="KW-0238">DNA-binding</keyword>
<sequence>MAPRTDKAGHVCDEHQGKSCAPPNPNGGRACRRACKPHRCVPLGPSTIRQVHWILSGAFDRGVKWKWISVNPAAQADKPATPKPDPKPPTAAEAALLINAAYEIDEDWGEFLFSKATTGNRRGEHCALQWVHFEDTSVPDAPGVEADAAVLAVRQALFKAEDGSPGIKDTKIHQQRRQVLDGETRLLFRARLERKTVEAAKLGIKLSPLAFIFSPDPDGRSPLKPDTATQKFARMAARLGVDADLKNWRHYNATELIAAGIDLNIVAGRLGHGGGGATTLKSYTAFQFERSQRAAEALIIRMPARPGAKRDDDGTPAQVLQLPHADDTDLEHTAALQPTCEVRSPAGSPRQVAHCQP</sequence>
<evidence type="ECO:0000256" key="1">
    <source>
        <dbReference type="ARBA" id="ARBA00023125"/>
    </source>
</evidence>
<keyword evidence="2" id="KW-0233">DNA recombination</keyword>
<dbReference type="EMBL" id="SJKB01000021">
    <property type="protein sequence ID" value="TCC52148.1"/>
    <property type="molecule type" value="Genomic_DNA"/>
</dbReference>
<dbReference type="Gene3D" id="1.10.150.130">
    <property type="match status" value="1"/>
</dbReference>
<dbReference type="OrthoDB" id="4326943at2"/>
<evidence type="ECO:0000313" key="6">
    <source>
        <dbReference type="Proteomes" id="UP000291144"/>
    </source>
</evidence>
<dbReference type="InterPro" id="IPR011010">
    <property type="entry name" value="DNA_brk_join_enz"/>
</dbReference>
<protein>
    <recommendedName>
        <fullName evidence="4">Tyr recombinase domain-containing protein</fullName>
    </recommendedName>
</protein>
<feature type="domain" description="Tyr recombinase" evidence="4">
    <location>
        <begin position="84"/>
        <end position="296"/>
    </location>
</feature>
<dbReference type="InterPro" id="IPR010998">
    <property type="entry name" value="Integrase_recombinase_N"/>
</dbReference>
<comment type="caution">
    <text evidence="5">The sequence shown here is derived from an EMBL/GenBank/DDBJ whole genome shotgun (WGS) entry which is preliminary data.</text>
</comment>
<reference evidence="5 6" key="1">
    <citation type="submission" date="2019-02" db="EMBL/GenBank/DDBJ databases">
        <title>Kribbella capetownensis sp. nov. and Kribbella speibonae sp. nov., isolated from soil.</title>
        <authorList>
            <person name="Curtis S.M."/>
            <person name="Norton I."/>
            <person name="Everest G.J."/>
            <person name="Meyers P.R."/>
        </authorList>
    </citation>
    <scope>NUCLEOTIDE SEQUENCE [LARGE SCALE GENOMIC DNA]</scope>
    <source>
        <strain evidence="5 6">NRRL B-24813</strain>
    </source>
</reference>
<evidence type="ECO:0000256" key="2">
    <source>
        <dbReference type="ARBA" id="ARBA00023172"/>
    </source>
</evidence>
<organism evidence="5 6">
    <name type="scientific">Kribbella pittospori</name>
    <dbReference type="NCBI Taxonomy" id="722689"/>
    <lineage>
        <taxon>Bacteria</taxon>
        <taxon>Bacillati</taxon>
        <taxon>Actinomycetota</taxon>
        <taxon>Actinomycetes</taxon>
        <taxon>Propionibacteriales</taxon>
        <taxon>Kribbellaceae</taxon>
        <taxon>Kribbella</taxon>
    </lineage>
</organism>
<accession>A0A4R0K336</accession>
<evidence type="ECO:0000256" key="3">
    <source>
        <dbReference type="SAM" id="MobiDB-lite"/>
    </source>
</evidence>
<dbReference type="GO" id="GO:0015074">
    <property type="term" value="P:DNA integration"/>
    <property type="evidence" value="ECO:0007669"/>
    <property type="project" value="InterPro"/>
</dbReference>
<proteinExistence type="predicted"/>